<evidence type="ECO:0000256" key="4">
    <source>
        <dbReference type="ARBA" id="ARBA00023277"/>
    </source>
</evidence>
<dbReference type="InterPro" id="IPR006047">
    <property type="entry name" value="GH13_cat_dom"/>
</dbReference>
<feature type="region of interest" description="Disordered" evidence="7">
    <location>
        <begin position="1"/>
        <end position="41"/>
    </location>
</feature>
<dbReference type="SMART" id="SM00642">
    <property type="entry name" value="Aamy"/>
    <property type="match status" value="1"/>
</dbReference>
<keyword evidence="10" id="KW-1185">Reference proteome</keyword>
<dbReference type="InterPro" id="IPR021828">
    <property type="entry name" value="GlgE_dom_N/S"/>
</dbReference>
<evidence type="ECO:0000256" key="5">
    <source>
        <dbReference type="ARBA" id="ARBA00048735"/>
    </source>
</evidence>
<protein>
    <recommendedName>
        <fullName evidence="6">Alpha-1,4-glucan:maltose-1-phosphate maltosyltransferase</fullName>
        <shortName evidence="6">GMPMT</shortName>
        <ecNumber evidence="6">2.4.99.16</ecNumber>
    </recommendedName>
    <alternativeName>
        <fullName evidence="6">(1-&gt;4)-alpha-D-glucan:maltose-1-phosphate alpha-D-maltosyltransferase</fullName>
    </alternativeName>
</protein>
<comment type="similarity">
    <text evidence="6">Belongs to the glycosyl hydrolase 13 family. GlgE subfamily.</text>
</comment>
<dbReference type="Proteomes" id="UP001378188">
    <property type="component" value="Unassembled WGS sequence"/>
</dbReference>
<dbReference type="Pfam" id="PF11896">
    <property type="entry name" value="GlgE_dom_N_S"/>
    <property type="match status" value="1"/>
</dbReference>
<feature type="binding site" evidence="6">
    <location>
        <position position="388"/>
    </location>
    <ligand>
        <name>alpha-maltose 1-phosphate</name>
        <dbReference type="ChEBI" id="CHEBI:63576"/>
    </ligand>
</feature>
<dbReference type="Gene3D" id="2.60.40.1180">
    <property type="entry name" value="Golgi alpha-mannosidase II"/>
    <property type="match status" value="1"/>
</dbReference>
<evidence type="ECO:0000256" key="2">
    <source>
        <dbReference type="ARBA" id="ARBA00022676"/>
    </source>
</evidence>
<dbReference type="SUPFAM" id="SSF51445">
    <property type="entry name" value="(Trans)glycosidases"/>
    <property type="match status" value="1"/>
</dbReference>
<dbReference type="InterPro" id="IPR026585">
    <property type="entry name" value="GlgE"/>
</dbReference>
<evidence type="ECO:0000259" key="8">
    <source>
        <dbReference type="SMART" id="SM00642"/>
    </source>
</evidence>
<dbReference type="EC" id="2.4.99.16" evidence="6"/>
<dbReference type="RefSeq" id="WP_340331917.1">
    <property type="nucleotide sequence ID" value="NZ_JAZHOF010000010.1"/>
</dbReference>
<dbReference type="InterPro" id="IPR049171">
    <property type="entry name" value="GLGE_C"/>
</dbReference>
<evidence type="ECO:0000256" key="7">
    <source>
        <dbReference type="SAM" id="MobiDB-lite"/>
    </source>
</evidence>
<evidence type="ECO:0000313" key="9">
    <source>
        <dbReference type="EMBL" id="MEJ8574217.1"/>
    </source>
</evidence>
<comment type="caution">
    <text evidence="9">The sequence shown here is derived from an EMBL/GenBank/DDBJ whole genome shotgun (WGS) entry which is preliminary data.</text>
</comment>
<organism evidence="9 10">
    <name type="scientific">Microbaculum marinum</name>
    <dbReference type="NCBI Taxonomy" id="1764581"/>
    <lineage>
        <taxon>Bacteria</taxon>
        <taxon>Pseudomonadati</taxon>
        <taxon>Pseudomonadota</taxon>
        <taxon>Alphaproteobacteria</taxon>
        <taxon>Hyphomicrobiales</taxon>
        <taxon>Tepidamorphaceae</taxon>
        <taxon>Microbaculum</taxon>
    </lineage>
</organism>
<dbReference type="AlphaFoldDB" id="A0AAW9RPF0"/>
<feature type="compositionally biased region" description="Low complexity" evidence="7">
    <location>
        <begin position="24"/>
        <end position="40"/>
    </location>
</feature>
<keyword evidence="4 6" id="KW-0119">Carbohydrate metabolism</keyword>
<sequence length="698" mass="79601">MGTSRQTIADAVASKTARPKASRGRSASAARRTKAAAGEADTVRAATGNRLAIEGVDPEIDGGRFPARAVLGEEFVVEADIFGDGHDVIDAAVLYRPAVQDAWLEAPLEFLENDRWRGAFFLTAPGLHQYTFIAWRDLFATWARDTEKKIAADKPVSLEIEEGRLLVDAALKQELRPDKPDQDALKALARRLRKAGEDEALGILRDPETATLMERVGPRTNLSRYERVLAVFADRPRAAFSAWYEMMPRSQGASVDRHGTFDDVIAKLPYVRDLGFDVLYFTPIHPIGRTNRKGRNNSLTPGPDDPGSPYAIGSEEGGHDAIHPQLGTIEDFDRLVAAAADHGLEIALDFAIQCSPDHPWIRQHPEWFDWRPDGTIKFAENPPKKYEDIVNVHFYRDALPDLWLALRDVVQFWIGHGIRIFRVDNPHTKPFPFWEWMISDIHSRHPDVIFLAEAFTRPKVMKRLAKVGFNQSYSYFTWRDEKAGLQEYLTELTRSECRHYMRPNFFANTPDINPYYLQTSGRPGFRTRLVLAATLAGNYGIYNGFEICEAAAVPGKEEYLNSEKYEIRAWDFDQPGNIKDDIRLVNRLRRDHSALRRFTSLRFYNAWNDNVLYYGKSDEEAGSFLLFHVNLDPVNAQEFDFEVPLWEFGLPDEASIEVQDLRHGNSFTWHGKIQRLRLDPHECPYAIWRLFPPGSPRE</sequence>
<feature type="active site" description="Nucleophile" evidence="6">
    <location>
        <position position="424"/>
    </location>
</feature>
<evidence type="ECO:0000313" key="10">
    <source>
        <dbReference type="Proteomes" id="UP001378188"/>
    </source>
</evidence>
<dbReference type="CDD" id="cd11344">
    <property type="entry name" value="AmyAc_GlgE_like"/>
    <property type="match status" value="1"/>
</dbReference>
<dbReference type="InterPro" id="IPR013783">
    <property type="entry name" value="Ig-like_fold"/>
</dbReference>
<dbReference type="Gene3D" id="3.20.20.80">
    <property type="entry name" value="Glycosidases"/>
    <property type="match status" value="1"/>
</dbReference>
<keyword evidence="2 6" id="KW-0328">Glycosyltransferase</keyword>
<proteinExistence type="inferred from homology"/>
<gene>
    <name evidence="6" type="primary">glgE</name>
    <name evidence="9" type="ORF">V3328_22225</name>
</gene>
<dbReference type="InterPro" id="IPR013780">
    <property type="entry name" value="Glyco_hydro_b"/>
</dbReference>
<dbReference type="PANTHER" id="PTHR47786:SF2">
    <property type="entry name" value="GLYCOSYL HYDROLASE FAMILY 13 CATALYTIC DOMAIN-CONTAINING PROTEIN"/>
    <property type="match status" value="1"/>
</dbReference>
<evidence type="ECO:0000256" key="6">
    <source>
        <dbReference type="HAMAP-Rule" id="MF_02124"/>
    </source>
</evidence>
<dbReference type="GO" id="GO:0016758">
    <property type="term" value="F:hexosyltransferase activity"/>
    <property type="evidence" value="ECO:0007669"/>
    <property type="project" value="UniProtKB-UniRule"/>
</dbReference>
<feature type="domain" description="Glycosyl hydrolase family 13 catalytic" evidence="8">
    <location>
        <begin position="245"/>
        <end position="583"/>
    </location>
</feature>
<dbReference type="Gene3D" id="2.60.40.10">
    <property type="entry name" value="Immunoglobulins"/>
    <property type="match status" value="1"/>
</dbReference>
<evidence type="ECO:0000256" key="3">
    <source>
        <dbReference type="ARBA" id="ARBA00022679"/>
    </source>
</evidence>
<feature type="site" description="Transition state stabilizer" evidence="6">
    <location>
        <position position="511"/>
    </location>
</feature>
<comment type="function">
    <text evidence="6">Maltosyltransferase that uses maltose 1-phosphate (M1P) as the sugar donor to elongate linear or branched alpha-(1-&gt;4)-glucans. Is involved in a branched alpha-glucan biosynthetic pathway from trehalose, together with TreS, Mak and GlgB.</text>
</comment>
<comment type="catalytic activity">
    <reaction evidence="5 6">
        <text>alpha-maltose 1-phosphate + [(1-&gt;4)-alpha-D-glucosyl](n) = [(1-&gt;4)-alpha-D-glucosyl](n+2) + phosphate</text>
        <dbReference type="Rhea" id="RHEA:42692"/>
        <dbReference type="Rhea" id="RHEA-COMP:9584"/>
        <dbReference type="Rhea" id="RHEA-COMP:10183"/>
        <dbReference type="ChEBI" id="CHEBI:15444"/>
        <dbReference type="ChEBI" id="CHEBI:43474"/>
        <dbReference type="ChEBI" id="CHEBI:63576"/>
        <dbReference type="EC" id="2.4.99.16"/>
    </reaction>
</comment>
<feature type="binding site" evidence="6">
    <location>
        <position position="353"/>
    </location>
    <ligand>
        <name>alpha-maltose 1-phosphate</name>
        <dbReference type="ChEBI" id="CHEBI:63576"/>
    </ligand>
</feature>
<dbReference type="GO" id="GO:0030979">
    <property type="term" value="P:alpha-glucan biosynthetic process"/>
    <property type="evidence" value="ECO:0007669"/>
    <property type="project" value="UniProtKB-UniRule"/>
</dbReference>
<dbReference type="InterPro" id="IPR017853">
    <property type="entry name" value="GH"/>
</dbReference>
<reference evidence="9 10" key="1">
    <citation type="submission" date="2024-02" db="EMBL/GenBank/DDBJ databases">
        <title>Genome analysis and characterization of Microbaculum marinisediminis sp. nov., isolated from marine sediment.</title>
        <authorList>
            <person name="Du Z.-J."/>
            <person name="Ye Y.-Q."/>
            <person name="Zhang Z.-R."/>
            <person name="Yuan S.-M."/>
            <person name="Zhang X.-Y."/>
        </authorList>
    </citation>
    <scope>NUCLEOTIDE SEQUENCE [LARGE SCALE GENOMIC DNA]</scope>
    <source>
        <strain evidence="9 10">SDUM1044001</strain>
    </source>
</reference>
<dbReference type="Gene3D" id="1.20.58.80">
    <property type="entry name" value="Phosphotransferase system, lactose/cellobiose-type IIA subunit"/>
    <property type="match status" value="1"/>
</dbReference>
<feature type="binding site" evidence="6">
    <location>
        <begin position="564"/>
        <end position="565"/>
    </location>
    <ligand>
        <name>alpha-maltose 1-phosphate</name>
        <dbReference type="ChEBI" id="CHEBI:63576"/>
    </ligand>
</feature>
<comment type="subunit">
    <text evidence="1 6">Homodimer.</text>
</comment>
<feature type="active site" description="Proton donor" evidence="6">
    <location>
        <position position="453"/>
    </location>
</feature>
<dbReference type="Pfam" id="PF00128">
    <property type="entry name" value="Alpha-amylase"/>
    <property type="match status" value="1"/>
</dbReference>
<feature type="region of interest" description="Disordered" evidence="7">
    <location>
        <begin position="290"/>
        <end position="317"/>
    </location>
</feature>
<dbReference type="HAMAP" id="MF_02124">
    <property type="entry name" value="GlgE"/>
    <property type="match status" value="1"/>
</dbReference>
<accession>A0AAW9RPF0</accession>
<feature type="binding site" evidence="6">
    <location>
        <position position="425"/>
    </location>
    <ligand>
        <name>alpha-maltose 1-phosphate</name>
        <dbReference type="ChEBI" id="CHEBI:63576"/>
    </ligand>
</feature>
<dbReference type="GO" id="GO:0004553">
    <property type="term" value="F:hydrolase activity, hydrolyzing O-glycosyl compounds"/>
    <property type="evidence" value="ECO:0007669"/>
    <property type="project" value="InterPro"/>
</dbReference>
<feature type="binding site" evidence="6">
    <location>
        <position position="293"/>
    </location>
    <ligand>
        <name>alpha-maltose 1-phosphate</name>
        <dbReference type="ChEBI" id="CHEBI:63576"/>
    </ligand>
</feature>
<dbReference type="Pfam" id="PF21702">
    <property type="entry name" value="GLGE_C"/>
    <property type="match status" value="1"/>
</dbReference>
<name>A0AAW9RPF0_9HYPH</name>
<evidence type="ECO:0000256" key="1">
    <source>
        <dbReference type="ARBA" id="ARBA00011738"/>
    </source>
</evidence>
<dbReference type="EMBL" id="JAZHOF010000010">
    <property type="protein sequence ID" value="MEJ8574217.1"/>
    <property type="molecule type" value="Genomic_DNA"/>
</dbReference>
<keyword evidence="3 6" id="KW-0808">Transferase</keyword>
<dbReference type="PANTHER" id="PTHR47786">
    <property type="entry name" value="ALPHA-1,4-GLUCAN:MALTOSE-1-PHOSPHATE MALTOSYLTRANSFERASE"/>
    <property type="match status" value="1"/>
</dbReference>